<keyword evidence="2" id="KW-0963">Cytoplasm</keyword>
<evidence type="ECO:0000256" key="2">
    <source>
        <dbReference type="ARBA" id="ARBA00022490"/>
    </source>
</evidence>
<keyword evidence="4" id="KW-0143">Chaperone</keyword>
<reference evidence="9" key="1">
    <citation type="submission" date="2015-07" db="EMBL/GenBank/DDBJ databases">
        <title>Fjat-10053 dsm26.</title>
        <authorList>
            <person name="Liu B."/>
            <person name="Wang J."/>
            <person name="Zhu Y."/>
            <person name="Liu G."/>
            <person name="Chen Q."/>
            <person name="Chen Z."/>
            <person name="Lan J."/>
            <person name="Che J."/>
            <person name="Ge C."/>
            <person name="Shi H."/>
            <person name="Pan Z."/>
            <person name="Liu X."/>
        </authorList>
    </citation>
    <scope>NUCLEOTIDE SEQUENCE [LARGE SCALE GENOMIC DNA]</scope>
    <source>
        <strain evidence="9">DSM 26</strain>
    </source>
</reference>
<name>A0A0L0QMN0_VIRPA</name>
<dbReference type="RefSeq" id="WP_050352324.1">
    <property type="nucleotide sequence ID" value="NZ_BOSN01000008.1"/>
</dbReference>
<organism evidence="8 9">
    <name type="scientific">Virgibacillus pantothenticus</name>
    <dbReference type="NCBI Taxonomy" id="1473"/>
    <lineage>
        <taxon>Bacteria</taxon>
        <taxon>Bacillati</taxon>
        <taxon>Bacillota</taxon>
        <taxon>Bacilli</taxon>
        <taxon>Bacillales</taxon>
        <taxon>Bacillaceae</taxon>
        <taxon>Virgibacillus</taxon>
    </lineage>
</organism>
<accession>A0A0L0QMN0</accession>
<evidence type="ECO:0000256" key="1">
    <source>
        <dbReference type="ARBA" id="ARBA00004514"/>
    </source>
</evidence>
<sequence>MNRLISLYNITEELYDLLQQETDSKEREALIAKVNNLMEERGEQMDLLSPPYSEAEKATAQEVIRLNQLIEQCMLSLFDALKLEMKQMKKQKQSNRKYANPYETIQARDGMFLDRKK</sequence>
<dbReference type="EMBL" id="LGTO01000007">
    <property type="protein sequence ID" value="KNE19769.1"/>
    <property type="molecule type" value="Genomic_DNA"/>
</dbReference>
<evidence type="ECO:0000256" key="6">
    <source>
        <dbReference type="ARBA" id="ARBA00093785"/>
    </source>
</evidence>
<protein>
    <recommendedName>
        <fullName evidence="7">Flagellar protein FliT</fullName>
    </recommendedName>
</protein>
<evidence type="ECO:0000256" key="5">
    <source>
        <dbReference type="ARBA" id="ARBA00093765"/>
    </source>
</evidence>
<evidence type="ECO:0000256" key="4">
    <source>
        <dbReference type="ARBA" id="ARBA00023186"/>
    </source>
</evidence>
<dbReference type="PATRIC" id="fig|1473.5.peg.1694"/>
<proteinExistence type="inferred from homology"/>
<evidence type="ECO:0000256" key="7">
    <source>
        <dbReference type="ARBA" id="ARBA00093797"/>
    </source>
</evidence>
<dbReference type="OrthoDB" id="2353131at2"/>
<dbReference type="Proteomes" id="UP000036780">
    <property type="component" value="Unassembled WGS sequence"/>
</dbReference>
<gene>
    <name evidence="8" type="ORF">AFK71_15170</name>
</gene>
<comment type="caution">
    <text evidence="8">The sequence shown here is derived from an EMBL/GenBank/DDBJ whole genome shotgun (WGS) entry which is preliminary data.</text>
</comment>
<evidence type="ECO:0000256" key="3">
    <source>
        <dbReference type="ARBA" id="ARBA00022795"/>
    </source>
</evidence>
<comment type="function">
    <text evidence="5">May act as an export chaperone for the filament capping protein FliD.</text>
</comment>
<evidence type="ECO:0000313" key="9">
    <source>
        <dbReference type="Proteomes" id="UP000036780"/>
    </source>
</evidence>
<dbReference type="InterPro" id="IPR008622">
    <property type="entry name" value="FliT"/>
</dbReference>
<keyword evidence="9" id="KW-1185">Reference proteome</keyword>
<comment type="similarity">
    <text evidence="6">Belongs to the bacillales FliT family.</text>
</comment>
<dbReference type="GeneID" id="66871158"/>
<keyword evidence="3" id="KW-1005">Bacterial flagellum biogenesis</keyword>
<evidence type="ECO:0000313" key="8">
    <source>
        <dbReference type="EMBL" id="KNE19769.1"/>
    </source>
</evidence>
<comment type="subcellular location">
    <subcellularLocation>
        <location evidence="1">Cytoplasm</location>
        <location evidence="1">Cytosol</location>
    </subcellularLocation>
</comment>
<dbReference type="Pfam" id="PF05400">
    <property type="entry name" value="FliT"/>
    <property type="match status" value="1"/>
</dbReference>
<dbReference type="AlphaFoldDB" id="A0A0L0QMN0"/>